<dbReference type="InterPro" id="IPR016186">
    <property type="entry name" value="C-type_lectin-like/link_sf"/>
</dbReference>
<dbReference type="InterPro" id="IPR001304">
    <property type="entry name" value="C-type_lectin-like"/>
</dbReference>
<evidence type="ECO:0000256" key="1">
    <source>
        <dbReference type="SAM" id="MobiDB-lite"/>
    </source>
</evidence>
<dbReference type="PANTHER" id="PTHR22801">
    <property type="entry name" value="LITHOSTATHINE"/>
    <property type="match status" value="1"/>
</dbReference>
<dbReference type="InterPro" id="IPR050801">
    <property type="entry name" value="Ca-Dep_Lectins_ImmuneDev"/>
</dbReference>
<evidence type="ECO:0000259" key="2">
    <source>
        <dbReference type="PROSITE" id="PS50041"/>
    </source>
</evidence>
<gene>
    <name evidence="3" type="primary">BCAN</name>
    <name evidence="3" type="ORF">BLAG_LOCUS25678</name>
</gene>
<dbReference type="Gene3D" id="3.10.100.10">
    <property type="entry name" value="Mannose-Binding Protein A, subunit A"/>
    <property type="match status" value="1"/>
</dbReference>
<dbReference type="Pfam" id="PF00059">
    <property type="entry name" value="Lectin_C"/>
    <property type="match status" value="1"/>
</dbReference>
<reference evidence="3" key="1">
    <citation type="submission" date="2022-01" db="EMBL/GenBank/DDBJ databases">
        <authorList>
            <person name="Braso-Vives M."/>
        </authorList>
    </citation>
    <scope>NUCLEOTIDE SEQUENCE</scope>
</reference>
<protein>
    <submittedName>
        <fullName evidence="3">BCAN protein</fullName>
    </submittedName>
</protein>
<feature type="domain" description="C-type lectin" evidence="2">
    <location>
        <begin position="192"/>
        <end position="298"/>
    </location>
</feature>
<evidence type="ECO:0000313" key="4">
    <source>
        <dbReference type="Proteomes" id="UP000838412"/>
    </source>
</evidence>
<sequence length="311" mass="35070">MSEELGLSNGEENPAGEGTQALDESMKEKGTPNCSTQVEEYDDDYIEPYLTTYHLENLEIENPGEIASLNPESLGGHNPSLSKESALTREGDFSQDPTEEDYKNIEDHEYTYIDEMSSVMDRQGTNEEQASDSVTLHGLVEFHLWESDVNKHDTPGRNDYRIALDRMSNRAFVTETDGHRGQLPVPAWFSKFRGACYKVFKILKTFRQAIEMCHNYGGTLAMPQDAETNAFLVSIYKQQSSHDLFLSNYWIGLHNQRKGREFGWIDGSPLGEYNSWALGQPGVHGNGDNNCVAFDTSRDVPRPEAELLLLL</sequence>
<dbReference type="CDD" id="cd00037">
    <property type="entry name" value="CLECT"/>
    <property type="match status" value="1"/>
</dbReference>
<dbReference type="AlphaFoldDB" id="A0A8K0AF07"/>
<evidence type="ECO:0000313" key="3">
    <source>
        <dbReference type="EMBL" id="CAH1274745.1"/>
    </source>
</evidence>
<organism evidence="3 4">
    <name type="scientific">Branchiostoma lanceolatum</name>
    <name type="common">Common lancelet</name>
    <name type="synonym">Amphioxus lanceolatum</name>
    <dbReference type="NCBI Taxonomy" id="7740"/>
    <lineage>
        <taxon>Eukaryota</taxon>
        <taxon>Metazoa</taxon>
        <taxon>Chordata</taxon>
        <taxon>Cephalochordata</taxon>
        <taxon>Leptocardii</taxon>
        <taxon>Amphioxiformes</taxon>
        <taxon>Branchiostomatidae</taxon>
        <taxon>Branchiostoma</taxon>
    </lineage>
</organism>
<dbReference type="SMART" id="SM00034">
    <property type="entry name" value="CLECT"/>
    <property type="match status" value="1"/>
</dbReference>
<dbReference type="InterPro" id="IPR016187">
    <property type="entry name" value="CTDL_fold"/>
</dbReference>
<dbReference type="PROSITE" id="PS50041">
    <property type="entry name" value="C_TYPE_LECTIN_2"/>
    <property type="match status" value="1"/>
</dbReference>
<feature type="region of interest" description="Disordered" evidence="1">
    <location>
        <begin position="66"/>
        <end position="99"/>
    </location>
</feature>
<accession>A0A8K0AF07</accession>
<keyword evidence="4" id="KW-1185">Reference proteome</keyword>
<proteinExistence type="predicted"/>
<dbReference type="Proteomes" id="UP000838412">
    <property type="component" value="Chromosome 9"/>
</dbReference>
<dbReference type="PANTHER" id="PTHR22801:SF63">
    <property type="entry name" value="C-TYPE LECTIN DOMAIN-CONTAINING PROTEIN"/>
    <property type="match status" value="1"/>
</dbReference>
<feature type="region of interest" description="Disordered" evidence="1">
    <location>
        <begin position="1"/>
        <end position="41"/>
    </location>
</feature>
<dbReference type="OrthoDB" id="418245at2759"/>
<dbReference type="EMBL" id="OV696694">
    <property type="protein sequence ID" value="CAH1274745.1"/>
    <property type="molecule type" value="Genomic_DNA"/>
</dbReference>
<name>A0A8K0AF07_BRALA</name>
<dbReference type="SUPFAM" id="SSF56436">
    <property type="entry name" value="C-type lectin-like"/>
    <property type="match status" value="1"/>
</dbReference>